<name>F2IGA5_FLUTR</name>
<gene>
    <name evidence="1" type="ordered locus">Fluta_3804</name>
</gene>
<protein>
    <recommendedName>
        <fullName evidence="3">DUF3828 domain-containing protein</fullName>
    </recommendedName>
</protein>
<dbReference type="PROSITE" id="PS51257">
    <property type="entry name" value="PROKAR_LIPOPROTEIN"/>
    <property type="match status" value="1"/>
</dbReference>
<evidence type="ECO:0000313" key="1">
    <source>
        <dbReference type="EMBL" id="AEA45771.1"/>
    </source>
</evidence>
<reference evidence="2" key="2">
    <citation type="submission" date="2011-02" db="EMBL/GenBank/DDBJ databases">
        <title>The complete genome of Fluviicola taffensis DSM 16823.</title>
        <authorList>
            <consortium name="US DOE Joint Genome Institute (JGI-PGF)"/>
            <person name="Lucas S."/>
            <person name="Copeland A."/>
            <person name="Lapidus A."/>
            <person name="Bruce D."/>
            <person name="Goodwin L."/>
            <person name="Pitluck S."/>
            <person name="Kyrpides N."/>
            <person name="Mavromatis K."/>
            <person name="Ivanova N."/>
            <person name="Mikhailova N."/>
            <person name="Pagani I."/>
            <person name="Chertkov O."/>
            <person name="Detter J.C."/>
            <person name="Han C."/>
            <person name="Tapia R."/>
            <person name="Land M."/>
            <person name="Hauser L."/>
            <person name="Markowitz V."/>
            <person name="Cheng J.-F."/>
            <person name="Hugenholtz P."/>
            <person name="Woyke T."/>
            <person name="Wu D."/>
            <person name="Tindall B."/>
            <person name="Pomrenke H.G."/>
            <person name="Brambilla E."/>
            <person name="Klenk H.-P."/>
            <person name="Eisen J.A."/>
        </authorList>
    </citation>
    <scope>NUCLEOTIDE SEQUENCE [LARGE SCALE GENOMIC DNA]</scope>
    <source>
        <strain evidence="2">DSM 16823 / RW262 / RW262</strain>
    </source>
</reference>
<sequence precursor="true">MRFYFCLFILFIFGSCTTGNKEVSNTDFDSLVALKFMNEYVALCNKRIDPKPWVGSNKLLSDAFKKEYKELFEIAYAEDPEMGLDFDPIFDAQDYPDKGFEISSLNSKTRTVIIQGIDSPDFKVTLKVKKINNEWLVDGAGVIGVPKNQRMKR</sequence>
<keyword evidence="2" id="KW-1185">Reference proteome</keyword>
<dbReference type="RefSeq" id="WP_013688529.1">
    <property type="nucleotide sequence ID" value="NC_015321.1"/>
</dbReference>
<evidence type="ECO:0008006" key="3">
    <source>
        <dbReference type="Google" id="ProtNLM"/>
    </source>
</evidence>
<dbReference type="EMBL" id="CP002542">
    <property type="protein sequence ID" value="AEA45771.1"/>
    <property type="molecule type" value="Genomic_DNA"/>
</dbReference>
<dbReference type="OrthoDB" id="893601at2"/>
<dbReference type="AlphaFoldDB" id="F2IGA5"/>
<organism evidence="1 2">
    <name type="scientific">Fluviicola taffensis (strain DSM 16823 / NCIMB 13979 / RW262)</name>
    <dbReference type="NCBI Taxonomy" id="755732"/>
    <lineage>
        <taxon>Bacteria</taxon>
        <taxon>Pseudomonadati</taxon>
        <taxon>Bacteroidota</taxon>
        <taxon>Flavobacteriia</taxon>
        <taxon>Flavobacteriales</taxon>
        <taxon>Crocinitomicaceae</taxon>
        <taxon>Fluviicola</taxon>
    </lineage>
</organism>
<dbReference type="eggNOG" id="ENOG50331RA">
    <property type="taxonomic scope" value="Bacteria"/>
</dbReference>
<accession>F2IGA5</accession>
<dbReference type="STRING" id="755732.Fluta_3804"/>
<dbReference type="KEGG" id="fte:Fluta_3804"/>
<evidence type="ECO:0000313" key="2">
    <source>
        <dbReference type="Proteomes" id="UP000007463"/>
    </source>
</evidence>
<reference evidence="1 2" key="1">
    <citation type="journal article" date="2011" name="Stand. Genomic Sci.">
        <title>Complete genome sequence of the gliding freshwater bacterium Fluviicola taffensis type strain (RW262).</title>
        <authorList>
            <person name="Woyke T."/>
            <person name="Chertkov O."/>
            <person name="Lapidus A."/>
            <person name="Nolan M."/>
            <person name="Lucas S."/>
            <person name="Del Rio T.G."/>
            <person name="Tice H."/>
            <person name="Cheng J.F."/>
            <person name="Tapia R."/>
            <person name="Han C."/>
            <person name="Goodwin L."/>
            <person name="Pitluck S."/>
            <person name="Liolios K."/>
            <person name="Pagani I."/>
            <person name="Ivanova N."/>
            <person name="Huntemann M."/>
            <person name="Mavromatis K."/>
            <person name="Mikhailova N."/>
            <person name="Pati A."/>
            <person name="Chen A."/>
            <person name="Palaniappan K."/>
            <person name="Land M."/>
            <person name="Hauser L."/>
            <person name="Brambilla E.M."/>
            <person name="Rohde M."/>
            <person name="Mwirichia R."/>
            <person name="Sikorski J."/>
            <person name="Tindall B.J."/>
            <person name="Goker M."/>
            <person name="Bristow J."/>
            <person name="Eisen J.A."/>
            <person name="Markowitz V."/>
            <person name="Hugenholtz P."/>
            <person name="Klenk H.P."/>
            <person name="Kyrpides N.C."/>
        </authorList>
    </citation>
    <scope>NUCLEOTIDE SEQUENCE [LARGE SCALE GENOMIC DNA]</scope>
    <source>
        <strain evidence="2">DSM 16823 / RW262 / RW262</strain>
    </source>
</reference>
<dbReference type="Proteomes" id="UP000007463">
    <property type="component" value="Chromosome"/>
</dbReference>
<proteinExistence type="predicted"/>
<dbReference type="Gene3D" id="3.10.450.50">
    <property type="match status" value="1"/>
</dbReference>
<dbReference type="HOGENOM" id="CLU_1609165_0_0_10"/>